<dbReference type="SUPFAM" id="SSF47226">
    <property type="entry name" value="Histidine-containing phosphotransfer domain, HPT domain"/>
    <property type="match status" value="1"/>
</dbReference>
<dbReference type="Pfam" id="PF01627">
    <property type="entry name" value="Hpt"/>
    <property type="match status" value="1"/>
</dbReference>
<protein>
    <submittedName>
        <fullName evidence="3">Hpt domain protein</fullName>
    </submittedName>
</protein>
<gene>
    <name evidence="3" type="ordered locus">DMR_45330</name>
</gene>
<dbReference type="Proteomes" id="UP000009071">
    <property type="component" value="Chromosome"/>
</dbReference>
<dbReference type="InterPro" id="IPR036641">
    <property type="entry name" value="HPT_dom_sf"/>
</dbReference>
<dbReference type="Gene3D" id="1.20.120.160">
    <property type="entry name" value="HPT domain"/>
    <property type="match status" value="1"/>
</dbReference>
<evidence type="ECO:0000313" key="4">
    <source>
        <dbReference type="Proteomes" id="UP000009071"/>
    </source>
</evidence>
<dbReference type="KEGG" id="dma:DMR_45330"/>
<evidence type="ECO:0000256" key="1">
    <source>
        <dbReference type="PROSITE-ProRule" id="PRU00110"/>
    </source>
</evidence>
<dbReference type="HOGENOM" id="CLU_159152_1_0_7"/>
<organism evidence="3 4">
    <name type="scientific">Solidesulfovibrio magneticus (strain ATCC 700980 / DSM 13731 / RS-1)</name>
    <name type="common">Desulfovibrio magneticus</name>
    <dbReference type="NCBI Taxonomy" id="573370"/>
    <lineage>
        <taxon>Bacteria</taxon>
        <taxon>Pseudomonadati</taxon>
        <taxon>Thermodesulfobacteriota</taxon>
        <taxon>Desulfovibrionia</taxon>
        <taxon>Desulfovibrionales</taxon>
        <taxon>Desulfovibrionaceae</taxon>
        <taxon>Solidesulfovibrio</taxon>
    </lineage>
</organism>
<feature type="domain" description="HPt" evidence="2">
    <location>
        <begin position="29"/>
        <end position="129"/>
    </location>
</feature>
<dbReference type="eggNOG" id="ENOG5031868">
    <property type="taxonomic scope" value="Bacteria"/>
</dbReference>
<evidence type="ECO:0000259" key="2">
    <source>
        <dbReference type="PROSITE" id="PS50894"/>
    </source>
</evidence>
<dbReference type="GO" id="GO:0004672">
    <property type="term" value="F:protein kinase activity"/>
    <property type="evidence" value="ECO:0007669"/>
    <property type="project" value="UniProtKB-ARBA"/>
</dbReference>
<keyword evidence="4" id="KW-1185">Reference proteome</keyword>
<dbReference type="EMBL" id="AP010904">
    <property type="protein sequence ID" value="BAH78024.1"/>
    <property type="molecule type" value="Genomic_DNA"/>
</dbReference>
<dbReference type="STRING" id="573370.DMR_45330"/>
<dbReference type="AlphaFoldDB" id="C4XRV8"/>
<name>C4XRV8_SOLM1</name>
<proteinExistence type="predicted"/>
<dbReference type="GO" id="GO:0000160">
    <property type="term" value="P:phosphorelay signal transduction system"/>
    <property type="evidence" value="ECO:0007669"/>
    <property type="project" value="InterPro"/>
</dbReference>
<feature type="modified residue" description="Phosphohistidine" evidence="1">
    <location>
        <position position="68"/>
    </location>
</feature>
<reference evidence="3 4" key="1">
    <citation type="journal article" date="2009" name="Genome Res.">
        <title>Whole genome sequence of Desulfovibrio magneticus strain RS-1 revealed common gene clusters in magnetotactic bacteria.</title>
        <authorList>
            <person name="Nakazawa H."/>
            <person name="Arakaki A."/>
            <person name="Narita-Yamada S."/>
            <person name="Yashiro I."/>
            <person name="Jinno K."/>
            <person name="Aoki N."/>
            <person name="Tsuruyama A."/>
            <person name="Okamura Y."/>
            <person name="Tanikawa S."/>
            <person name="Fujita N."/>
            <person name="Takeyama H."/>
            <person name="Matsunaga T."/>
        </authorList>
    </citation>
    <scope>NUCLEOTIDE SEQUENCE [LARGE SCALE GENOMIC DNA]</scope>
    <source>
        <strain evidence="4">ATCC 700980 / DSM 13731 / RS-1</strain>
    </source>
</reference>
<sequence length="136" mass="14341">MRQDGPTRMAKHGDGMNAMISRLPTTVRVSQALKPIYSQFLEIQKRHLAGIAPALAVGDTAEARRLAHSVKGAAGTYELPAAAALAAAAETAIHHGRQEEALALAAELTNYFATLNVIFVGPQPRNDALAGQSKTS</sequence>
<dbReference type="InterPro" id="IPR008207">
    <property type="entry name" value="Sig_transdc_His_kin_Hpt_dom"/>
</dbReference>
<accession>C4XRV8</accession>
<dbReference type="PROSITE" id="PS50894">
    <property type="entry name" value="HPT"/>
    <property type="match status" value="1"/>
</dbReference>
<evidence type="ECO:0000313" key="3">
    <source>
        <dbReference type="EMBL" id="BAH78024.1"/>
    </source>
</evidence>
<keyword evidence="1" id="KW-0597">Phosphoprotein</keyword>